<feature type="compositionally biased region" description="Polar residues" evidence="1">
    <location>
        <begin position="74"/>
        <end position="91"/>
    </location>
</feature>
<keyword evidence="3" id="KW-1185">Reference proteome</keyword>
<sequence>METNQSAQLSGEPQSTPVGHSAVLPSQNGLEKQDDQDSSTPLPAPEEEAGVQPERGAHDISEELNRQLEDIINTYGSAASTAGQEGPTTAKEQPENTEPPDEDRGCEETTEETETDPPASGEPPTAKEPVSNKEQKLEKKILKGLGK</sequence>
<gene>
    <name evidence="2" type="ORF">J1605_017548</name>
</gene>
<evidence type="ECO:0000313" key="2">
    <source>
        <dbReference type="EMBL" id="KAJ8797320.1"/>
    </source>
</evidence>
<dbReference type="Proteomes" id="UP001159641">
    <property type="component" value="Unassembled WGS sequence"/>
</dbReference>
<organism evidence="2 3">
    <name type="scientific">Eschrichtius robustus</name>
    <name type="common">California gray whale</name>
    <name type="synonym">Eschrichtius gibbosus</name>
    <dbReference type="NCBI Taxonomy" id="9764"/>
    <lineage>
        <taxon>Eukaryota</taxon>
        <taxon>Metazoa</taxon>
        <taxon>Chordata</taxon>
        <taxon>Craniata</taxon>
        <taxon>Vertebrata</taxon>
        <taxon>Euteleostomi</taxon>
        <taxon>Mammalia</taxon>
        <taxon>Eutheria</taxon>
        <taxon>Laurasiatheria</taxon>
        <taxon>Artiodactyla</taxon>
        <taxon>Whippomorpha</taxon>
        <taxon>Cetacea</taxon>
        <taxon>Mysticeti</taxon>
        <taxon>Eschrichtiidae</taxon>
        <taxon>Eschrichtius</taxon>
    </lineage>
</organism>
<evidence type="ECO:0008006" key="4">
    <source>
        <dbReference type="Google" id="ProtNLM"/>
    </source>
</evidence>
<dbReference type="AlphaFoldDB" id="A0AB34I1K0"/>
<feature type="region of interest" description="Disordered" evidence="1">
    <location>
        <begin position="1"/>
        <end position="147"/>
    </location>
</feature>
<dbReference type="EMBL" id="JAIQCJ010000254">
    <property type="protein sequence ID" value="KAJ8797320.1"/>
    <property type="molecule type" value="Genomic_DNA"/>
</dbReference>
<comment type="caution">
    <text evidence="2">The sequence shown here is derived from an EMBL/GenBank/DDBJ whole genome shotgun (WGS) entry which is preliminary data.</text>
</comment>
<protein>
    <recommendedName>
        <fullName evidence="4">Beta-taxilin</fullName>
    </recommendedName>
</protein>
<proteinExistence type="predicted"/>
<accession>A0AB34I1K0</accession>
<evidence type="ECO:0000256" key="1">
    <source>
        <dbReference type="SAM" id="MobiDB-lite"/>
    </source>
</evidence>
<evidence type="ECO:0000313" key="3">
    <source>
        <dbReference type="Proteomes" id="UP001159641"/>
    </source>
</evidence>
<feature type="compositionally biased region" description="Polar residues" evidence="1">
    <location>
        <begin position="1"/>
        <end position="30"/>
    </location>
</feature>
<feature type="compositionally biased region" description="Basic and acidic residues" evidence="1">
    <location>
        <begin position="130"/>
        <end position="141"/>
    </location>
</feature>
<reference evidence="2 3" key="1">
    <citation type="submission" date="2022-11" db="EMBL/GenBank/DDBJ databases">
        <title>Whole genome sequence of Eschrichtius robustus ER-17-0199.</title>
        <authorList>
            <person name="Bruniche-Olsen A."/>
            <person name="Black A.N."/>
            <person name="Fields C.J."/>
            <person name="Walden K."/>
            <person name="Dewoody J.A."/>
        </authorList>
    </citation>
    <scope>NUCLEOTIDE SEQUENCE [LARGE SCALE GENOMIC DNA]</scope>
    <source>
        <strain evidence="2">ER-17-0199</strain>
        <tissue evidence="2">Blubber</tissue>
    </source>
</reference>
<name>A0AB34I1K0_ESCRO</name>
<feature type="compositionally biased region" description="Basic and acidic residues" evidence="1">
    <location>
        <begin position="55"/>
        <end position="69"/>
    </location>
</feature>